<dbReference type="Proteomes" id="UP001374579">
    <property type="component" value="Unassembled WGS sequence"/>
</dbReference>
<keyword evidence="1" id="KW-0479">Metal-binding</keyword>
<dbReference type="GO" id="GO:0003676">
    <property type="term" value="F:nucleic acid binding"/>
    <property type="evidence" value="ECO:0007669"/>
    <property type="project" value="InterPro"/>
</dbReference>
<evidence type="ECO:0000256" key="1">
    <source>
        <dbReference type="PROSITE-ProRule" id="PRU00047"/>
    </source>
</evidence>
<evidence type="ECO:0000313" key="4">
    <source>
        <dbReference type="EMBL" id="KAK7097215.1"/>
    </source>
</evidence>
<evidence type="ECO:0000313" key="5">
    <source>
        <dbReference type="Proteomes" id="UP001374579"/>
    </source>
</evidence>
<reference evidence="4 5" key="1">
    <citation type="submission" date="2024-02" db="EMBL/GenBank/DDBJ databases">
        <title>Chromosome-scale genome assembly of the rough periwinkle Littorina saxatilis.</title>
        <authorList>
            <person name="De Jode A."/>
            <person name="Faria R."/>
            <person name="Formenti G."/>
            <person name="Sims Y."/>
            <person name="Smith T.P."/>
            <person name="Tracey A."/>
            <person name="Wood J.M.D."/>
            <person name="Zagrodzka Z.B."/>
            <person name="Johannesson K."/>
            <person name="Butlin R.K."/>
            <person name="Leder E.H."/>
        </authorList>
    </citation>
    <scope>NUCLEOTIDE SEQUENCE [LARGE SCALE GENOMIC DNA]</scope>
    <source>
        <strain evidence="4">Snail1</strain>
        <tissue evidence="4">Muscle</tissue>
    </source>
</reference>
<evidence type="ECO:0000256" key="2">
    <source>
        <dbReference type="SAM" id="MobiDB-lite"/>
    </source>
</evidence>
<gene>
    <name evidence="4" type="ORF">V1264_004226</name>
</gene>
<keyword evidence="1" id="KW-0863">Zinc-finger</keyword>
<dbReference type="InterPro" id="IPR001878">
    <property type="entry name" value="Znf_CCHC"/>
</dbReference>
<dbReference type="SMART" id="SM00343">
    <property type="entry name" value="ZnF_C2HC"/>
    <property type="match status" value="2"/>
</dbReference>
<feature type="region of interest" description="Disordered" evidence="2">
    <location>
        <begin position="209"/>
        <end position="342"/>
    </location>
</feature>
<feature type="domain" description="CCHC-type" evidence="3">
    <location>
        <begin position="67"/>
        <end position="82"/>
    </location>
</feature>
<protein>
    <recommendedName>
        <fullName evidence="3">CCHC-type domain-containing protein</fullName>
    </recommendedName>
</protein>
<organism evidence="4 5">
    <name type="scientific">Littorina saxatilis</name>
    <dbReference type="NCBI Taxonomy" id="31220"/>
    <lineage>
        <taxon>Eukaryota</taxon>
        <taxon>Metazoa</taxon>
        <taxon>Spiralia</taxon>
        <taxon>Lophotrochozoa</taxon>
        <taxon>Mollusca</taxon>
        <taxon>Gastropoda</taxon>
        <taxon>Caenogastropoda</taxon>
        <taxon>Littorinimorpha</taxon>
        <taxon>Littorinoidea</taxon>
        <taxon>Littorinidae</taxon>
        <taxon>Littorina</taxon>
    </lineage>
</organism>
<proteinExistence type="predicted"/>
<feature type="compositionally biased region" description="Polar residues" evidence="2">
    <location>
        <begin position="228"/>
        <end position="247"/>
    </location>
</feature>
<sequence length="342" mass="37399">MGCAELKEGLASQGVTDVKRVMRTDKDGKKVETNTLFLTFCTATMPTRIVVLYESIPVAPFVPSPLRCFKCQKFGHSSKNCKGKDMCRDCTKEKHESNCDGPKQCHNCNGPHSSSSRECPQWKTEEKIQKVRSETKCSFGEAKQKVMYNPSATQPVPAGFEGFLSKVTDLIDHLIQKVDRLENVVVALSKCLGKTAVNADGVDKLPPVAQKTSEKAASPDVSDRQAAVRNTATTSTQVGVKNTTTAPSKLDKWKNATNSTRRLDTKPASQLRPVRSNSVEEKSRSSFKGRNIPNSRGKKGDDSILTLTNHYSSLSDEGEESAMEDINPVCPPPVESGGLEME</sequence>
<keyword evidence="1" id="KW-0862">Zinc</keyword>
<dbReference type="GO" id="GO:0008270">
    <property type="term" value="F:zinc ion binding"/>
    <property type="evidence" value="ECO:0007669"/>
    <property type="project" value="UniProtKB-KW"/>
</dbReference>
<evidence type="ECO:0000259" key="3">
    <source>
        <dbReference type="PROSITE" id="PS50158"/>
    </source>
</evidence>
<dbReference type="PROSITE" id="PS50158">
    <property type="entry name" value="ZF_CCHC"/>
    <property type="match status" value="1"/>
</dbReference>
<feature type="compositionally biased region" description="Polar residues" evidence="2">
    <location>
        <begin position="305"/>
        <end position="315"/>
    </location>
</feature>
<dbReference type="AlphaFoldDB" id="A0AAN9B153"/>
<keyword evidence="5" id="KW-1185">Reference proteome</keyword>
<dbReference type="EMBL" id="JBAMIC010000013">
    <property type="protein sequence ID" value="KAK7097215.1"/>
    <property type="molecule type" value="Genomic_DNA"/>
</dbReference>
<comment type="caution">
    <text evidence="4">The sequence shown here is derived from an EMBL/GenBank/DDBJ whole genome shotgun (WGS) entry which is preliminary data.</text>
</comment>
<name>A0AAN9B153_9CAEN</name>
<accession>A0AAN9B153</accession>